<dbReference type="SUPFAM" id="SSF81321">
    <property type="entry name" value="Family A G protein-coupled receptor-like"/>
    <property type="match status" value="1"/>
</dbReference>
<keyword evidence="14" id="KW-1185">Reference proteome</keyword>
<evidence type="ECO:0000256" key="1">
    <source>
        <dbReference type="ARBA" id="ARBA00004141"/>
    </source>
</evidence>
<evidence type="ECO:0000259" key="12">
    <source>
        <dbReference type="PROSITE" id="PS50262"/>
    </source>
</evidence>
<dbReference type="AlphaFoldDB" id="A0A3S4R6Z5"/>
<dbReference type="OrthoDB" id="5950040at2759"/>
<sequence>MRTKTNLLIASMAVSDILAGVAIFGQWIFCAEYMLLYGTGDYPCAIFKSLQIVTYFLSTLTMVTIGIHRYIGIFHRHLIRFNVTAAIVVTWLIAIVVVAMTAVSVKIFKYFTSKEIISCGVVLEFTEPFDSKKVRKVRVAVVLLTQFLLPLILMTLIYGRIMYFVMKRQVIGEQSQQRSKQLSNSKRNTIMMLVTVVIVFTVCWLPVHFLHLLNFFVKPKPRLKGYCNNSTFYFLVYWFAISSCCYNPIIYYIFDPRFRRGFQIIFRKMRLYKGTEKSFELPSSRSAPESGVESSSNTNPTNTTSTNMI</sequence>
<evidence type="ECO:0000256" key="5">
    <source>
        <dbReference type="ARBA" id="ARBA00023040"/>
    </source>
</evidence>
<dbReference type="PANTHER" id="PTHR45695:SF9">
    <property type="entry name" value="LEUCOKININ RECEPTOR"/>
    <property type="match status" value="1"/>
</dbReference>
<keyword evidence="3 9" id="KW-0812">Transmembrane</keyword>
<name>A0A3S4R6Z5_9ACAR</name>
<dbReference type="PANTHER" id="PTHR45695">
    <property type="entry name" value="LEUCOKININ RECEPTOR-RELATED"/>
    <property type="match status" value="1"/>
</dbReference>
<comment type="similarity">
    <text evidence="2 9">Belongs to the G-protein coupled receptor 1 family.</text>
</comment>
<comment type="subcellular location">
    <subcellularLocation>
        <location evidence="1">Membrane</location>
        <topology evidence="1">Multi-pass membrane protein</topology>
    </subcellularLocation>
</comment>
<gene>
    <name evidence="13" type="ORF">B4U79_15876</name>
</gene>
<feature type="compositionally biased region" description="Low complexity" evidence="10">
    <location>
        <begin position="294"/>
        <end position="309"/>
    </location>
</feature>
<comment type="caution">
    <text evidence="13">The sequence shown here is derived from an EMBL/GenBank/DDBJ whole genome shotgun (WGS) entry which is preliminary data.</text>
</comment>
<evidence type="ECO:0000256" key="6">
    <source>
        <dbReference type="ARBA" id="ARBA00023136"/>
    </source>
</evidence>
<dbReference type="InterPro" id="IPR017452">
    <property type="entry name" value="GPCR_Rhodpsn_7TM"/>
</dbReference>
<evidence type="ECO:0000256" key="3">
    <source>
        <dbReference type="ARBA" id="ARBA00022692"/>
    </source>
</evidence>
<keyword evidence="4 11" id="KW-1133">Transmembrane helix</keyword>
<dbReference type="Proteomes" id="UP000285301">
    <property type="component" value="Unassembled WGS sequence"/>
</dbReference>
<keyword evidence="6 11" id="KW-0472">Membrane</keyword>
<evidence type="ECO:0000313" key="13">
    <source>
        <dbReference type="EMBL" id="RWS12368.1"/>
    </source>
</evidence>
<evidence type="ECO:0000256" key="7">
    <source>
        <dbReference type="ARBA" id="ARBA00023170"/>
    </source>
</evidence>
<reference evidence="13 14" key="1">
    <citation type="journal article" date="2018" name="Gigascience">
        <title>Genomes of trombidid mites reveal novel predicted allergens and laterally-transferred genes associated with secondary metabolism.</title>
        <authorList>
            <person name="Dong X."/>
            <person name="Chaisiri K."/>
            <person name="Xia D."/>
            <person name="Armstrong S.D."/>
            <person name="Fang Y."/>
            <person name="Donnelly M.J."/>
            <person name="Kadowaki T."/>
            <person name="McGarry J.W."/>
            <person name="Darby A.C."/>
            <person name="Makepeace B.L."/>
        </authorList>
    </citation>
    <scope>NUCLEOTIDE SEQUENCE [LARGE SCALE GENOMIC DNA]</scope>
    <source>
        <strain evidence="13">UoL-WK</strain>
    </source>
</reference>
<evidence type="ECO:0000256" key="10">
    <source>
        <dbReference type="SAM" id="MobiDB-lite"/>
    </source>
</evidence>
<keyword evidence="8 9" id="KW-0807">Transducer</keyword>
<feature type="transmembrane region" description="Helical" evidence="11">
    <location>
        <begin position="190"/>
        <end position="212"/>
    </location>
</feature>
<feature type="domain" description="G-protein coupled receptors family 1 profile" evidence="12">
    <location>
        <begin position="1"/>
        <end position="251"/>
    </location>
</feature>
<proteinExistence type="inferred from homology"/>
<evidence type="ECO:0000256" key="4">
    <source>
        <dbReference type="ARBA" id="ARBA00022989"/>
    </source>
</evidence>
<feature type="transmembrane region" description="Helical" evidence="11">
    <location>
        <begin position="7"/>
        <end position="29"/>
    </location>
</feature>
<dbReference type="GO" id="GO:0004930">
    <property type="term" value="F:G protein-coupled receptor activity"/>
    <property type="evidence" value="ECO:0007669"/>
    <property type="project" value="UniProtKB-KW"/>
</dbReference>
<dbReference type="Pfam" id="PF00001">
    <property type="entry name" value="7tm_1"/>
    <property type="match status" value="1"/>
</dbReference>
<dbReference type="PROSITE" id="PS00237">
    <property type="entry name" value="G_PROTEIN_RECEP_F1_1"/>
    <property type="match status" value="1"/>
</dbReference>
<accession>A0A3S4R6Z5</accession>
<evidence type="ECO:0000313" key="14">
    <source>
        <dbReference type="Proteomes" id="UP000285301"/>
    </source>
</evidence>
<dbReference type="PRINTS" id="PR00237">
    <property type="entry name" value="GPCRRHODOPSN"/>
</dbReference>
<dbReference type="STRING" id="1965070.A0A3S4R6Z5"/>
<dbReference type="Gene3D" id="1.20.1070.10">
    <property type="entry name" value="Rhodopsin 7-helix transmembrane proteins"/>
    <property type="match status" value="1"/>
</dbReference>
<dbReference type="InterPro" id="IPR000276">
    <property type="entry name" value="GPCR_Rhodpsn"/>
</dbReference>
<protein>
    <submittedName>
        <fullName evidence="13">Putative G-protein coupled receptor 83-like protein</fullName>
    </submittedName>
</protein>
<feature type="region of interest" description="Disordered" evidence="10">
    <location>
        <begin position="280"/>
        <end position="309"/>
    </location>
</feature>
<organism evidence="13 14">
    <name type="scientific">Dinothrombium tinctorium</name>
    <dbReference type="NCBI Taxonomy" id="1965070"/>
    <lineage>
        <taxon>Eukaryota</taxon>
        <taxon>Metazoa</taxon>
        <taxon>Ecdysozoa</taxon>
        <taxon>Arthropoda</taxon>
        <taxon>Chelicerata</taxon>
        <taxon>Arachnida</taxon>
        <taxon>Acari</taxon>
        <taxon>Acariformes</taxon>
        <taxon>Trombidiformes</taxon>
        <taxon>Prostigmata</taxon>
        <taxon>Anystina</taxon>
        <taxon>Parasitengona</taxon>
        <taxon>Trombidioidea</taxon>
        <taxon>Trombidiidae</taxon>
        <taxon>Dinothrombium</taxon>
    </lineage>
</organism>
<evidence type="ECO:0000256" key="9">
    <source>
        <dbReference type="RuleBase" id="RU000688"/>
    </source>
</evidence>
<feature type="transmembrane region" description="Helical" evidence="11">
    <location>
        <begin position="49"/>
        <end position="71"/>
    </location>
</feature>
<evidence type="ECO:0000256" key="8">
    <source>
        <dbReference type="ARBA" id="ARBA00023224"/>
    </source>
</evidence>
<dbReference type="PROSITE" id="PS50262">
    <property type="entry name" value="G_PROTEIN_RECEP_F1_2"/>
    <property type="match status" value="1"/>
</dbReference>
<feature type="transmembrane region" description="Helical" evidence="11">
    <location>
        <begin position="232"/>
        <end position="254"/>
    </location>
</feature>
<evidence type="ECO:0000256" key="11">
    <source>
        <dbReference type="SAM" id="Phobius"/>
    </source>
</evidence>
<dbReference type="EMBL" id="NCKU01001340">
    <property type="protein sequence ID" value="RWS12368.1"/>
    <property type="molecule type" value="Genomic_DNA"/>
</dbReference>
<feature type="transmembrane region" description="Helical" evidence="11">
    <location>
        <begin position="83"/>
        <end position="105"/>
    </location>
</feature>
<evidence type="ECO:0000256" key="2">
    <source>
        <dbReference type="ARBA" id="ARBA00010663"/>
    </source>
</evidence>
<dbReference type="GO" id="GO:0005886">
    <property type="term" value="C:plasma membrane"/>
    <property type="evidence" value="ECO:0007669"/>
    <property type="project" value="TreeGrafter"/>
</dbReference>
<keyword evidence="7 9" id="KW-0675">Receptor</keyword>
<keyword evidence="5 9" id="KW-0297">G-protein coupled receptor</keyword>
<feature type="transmembrane region" description="Helical" evidence="11">
    <location>
        <begin position="139"/>
        <end position="159"/>
    </location>
</feature>